<geneLocation type="mitochondrion" evidence="16"/>
<evidence type="ECO:0000256" key="1">
    <source>
        <dbReference type="ARBA" id="ARBA00004123"/>
    </source>
</evidence>
<evidence type="ECO:0000256" key="3">
    <source>
        <dbReference type="ARBA" id="ARBA00022801"/>
    </source>
</evidence>
<dbReference type="OMA" id="GIGIKCC"/>
<feature type="short sequence motif" description="Q motif" evidence="9">
    <location>
        <begin position="22"/>
        <end position="50"/>
    </location>
</feature>
<dbReference type="EMBL" id="OVEO01000014">
    <property type="protein sequence ID" value="SPR00468.1"/>
    <property type="molecule type" value="Genomic_DNA"/>
</dbReference>
<organism evidence="15 17">
    <name type="scientific">Plasmodiophora brassicae</name>
    <name type="common">Clubroot disease agent</name>
    <dbReference type="NCBI Taxonomy" id="37360"/>
    <lineage>
        <taxon>Eukaryota</taxon>
        <taxon>Sar</taxon>
        <taxon>Rhizaria</taxon>
        <taxon>Endomyxa</taxon>
        <taxon>Phytomyxea</taxon>
        <taxon>Plasmodiophorida</taxon>
        <taxon>Plasmodiophoridae</taxon>
        <taxon>Plasmodiophora</taxon>
    </lineage>
</organism>
<feature type="region of interest" description="Disordered" evidence="11">
    <location>
        <begin position="1"/>
        <end position="20"/>
    </location>
</feature>
<keyword evidence="16" id="KW-0496">Mitochondrion</keyword>
<evidence type="ECO:0000256" key="10">
    <source>
        <dbReference type="RuleBase" id="RU000492"/>
    </source>
</evidence>
<keyword evidence="4 10" id="KW-0347">Helicase</keyword>
<keyword evidence="5 10" id="KW-0067">ATP-binding</keyword>
<keyword evidence="6" id="KW-0694">RNA-binding</keyword>
<dbReference type="InterPro" id="IPR011545">
    <property type="entry name" value="DEAD/DEAH_box_helicase_dom"/>
</dbReference>
<evidence type="ECO:0000313" key="18">
    <source>
        <dbReference type="Proteomes" id="UP000290189"/>
    </source>
</evidence>
<dbReference type="InterPro" id="IPR014001">
    <property type="entry name" value="Helicase_ATP-bd"/>
</dbReference>
<dbReference type="GO" id="GO:0016787">
    <property type="term" value="F:hydrolase activity"/>
    <property type="evidence" value="ECO:0007669"/>
    <property type="project" value="UniProtKB-KW"/>
</dbReference>
<protein>
    <recommendedName>
        <fullName evidence="19">RNA helicase</fullName>
    </recommendedName>
</protein>
<dbReference type="PROSITE" id="PS00039">
    <property type="entry name" value="DEAD_ATP_HELICASE"/>
    <property type="match status" value="1"/>
</dbReference>
<reference evidence="16 18" key="2">
    <citation type="submission" date="2018-03" db="EMBL/GenBank/DDBJ databases">
        <authorList>
            <person name="Fogelqvist J."/>
        </authorList>
    </citation>
    <scope>NUCLEOTIDE SEQUENCE [LARGE SCALE GENOMIC DNA]</scope>
</reference>
<evidence type="ECO:0000256" key="6">
    <source>
        <dbReference type="ARBA" id="ARBA00022884"/>
    </source>
</evidence>
<evidence type="ECO:0000259" key="12">
    <source>
        <dbReference type="PROSITE" id="PS51192"/>
    </source>
</evidence>
<dbReference type="PROSITE" id="PS51195">
    <property type="entry name" value="Q_MOTIF"/>
    <property type="match status" value="1"/>
</dbReference>
<evidence type="ECO:0000256" key="5">
    <source>
        <dbReference type="ARBA" id="ARBA00022840"/>
    </source>
</evidence>
<dbReference type="GO" id="GO:0005524">
    <property type="term" value="F:ATP binding"/>
    <property type="evidence" value="ECO:0007669"/>
    <property type="project" value="UniProtKB-KW"/>
</dbReference>
<dbReference type="InterPro" id="IPR014014">
    <property type="entry name" value="RNA_helicase_DEAD_Q_motif"/>
</dbReference>
<evidence type="ECO:0000256" key="9">
    <source>
        <dbReference type="PROSITE-ProRule" id="PRU00552"/>
    </source>
</evidence>
<dbReference type="SMART" id="SM00487">
    <property type="entry name" value="DEXDc"/>
    <property type="match status" value="1"/>
</dbReference>
<feature type="domain" description="Helicase ATP-binding" evidence="12">
    <location>
        <begin position="53"/>
        <end position="224"/>
    </location>
</feature>
<keyword evidence="7" id="KW-0539">Nucleus</keyword>
<evidence type="ECO:0008006" key="19">
    <source>
        <dbReference type="Google" id="ProtNLM"/>
    </source>
</evidence>
<keyword evidence="2 10" id="KW-0547">Nucleotide-binding</keyword>
<dbReference type="InterPro" id="IPR050079">
    <property type="entry name" value="DEAD_box_RNA_helicase"/>
</dbReference>
<dbReference type="AlphaFoldDB" id="A0A0G4IKB6"/>
<evidence type="ECO:0000313" key="15">
    <source>
        <dbReference type="EMBL" id="CEO95599.1"/>
    </source>
</evidence>
<dbReference type="GO" id="GO:0005634">
    <property type="term" value="C:nucleus"/>
    <property type="evidence" value="ECO:0007669"/>
    <property type="project" value="UniProtKB-SubCell"/>
</dbReference>
<sequence length="439" mass="48002">MPGQDIVEQPESPGDADQETPATFASLGVCKEIQEACSALGFTKPTAIQCEAIPHALEGRDVIGLAETGSGKTAAFAIPVLQALLASPQKMFAAVLAPTRELAFQIQEQFEALGSTIGVKVACLVGGIDMIQQAIAISRNPHIIVATPGRLVDHLQNTKGFSLANLKFLVLDEADRLLNMDFEKEIDTLLGVIPKTRTTMLFSATMTSRVAKLQRASLSNPVKVSVSSKYQTVTGLVQQYKFIPAKNKDCYLVFALNEFTGGSAIIFADTVRTTARIALMLRALGFPAVPLHGQMTQPKRLGALNKFKSGDRKILVATDVASRGLDIPCVDYVINYDIPTHSKDYIHRVGRTARAGRSGTAITLVTQYDVELFQRIEQLIGFKMNEYQAEQAEVMVLFDRVVEAQRIAQMELRELDDSRKNKGGRKGNPGGRPFKRHKK</sequence>
<comment type="subcellular location">
    <subcellularLocation>
        <location evidence="1">Nucleus</location>
    </subcellularLocation>
</comment>
<evidence type="ECO:0000313" key="16">
    <source>
        <dbReference type="EMBL" id="SPR00468.1"/>
    </source>
</evidence>
<evidence type="ECO:0000313" key="17">
    <source>
        <dbReference type="Proteomes" id="UP000039324"/>
    </source>
</evidence>
<evidence type="ECO:0000256" key="11">
    <source>
        <dbReference type="SAM" id="MobiDB-lite"/>
    </source>
</evidence>
<keyword evidence="17" id="KW-1185">Reference proteome</keyword>
<evidence type="ECO:0000256" key="4">
    <source>
        <dbReference type="ARBA" id="ARBA00022806"/>
    </source>
</evidence>
<evidence type="ECO:0000256" key="2">
    <source>
        <dbReference type="ARBA" id="ARBA00022741"/>
    </source>
</evidence>
<dbReference type="Pfam" id="PF00270">
    <property type="entry name" value="DEAD"/>
    <property type="match status" value="1"/>
</dbReference>
<dbReference type="PROSITE" id="PS51192">
    <property type="entry name" value="HELICASE_ATP_BIND_1"/>
    <property type="match status" value="1"/>
</dbReference>
<dbReference type="Proteomes" id="UP000039324">
    <property type="component" value="Unassembled WGS sequence"/>
</dbReference>
<evidence type="ECO:0000259" key="13">
    <source>
        <dbReference type="PROSITE" id="PS51194"/>
    </source>
</evidence>
<dbReference type="Pfam" id="PF00271">
    <property type="entry name" value="Helicase_C"/>
    <property type="match status" value="1"/>
</dbReference>
<dbReference type="Gene3D" id="3.40.50.300">
    <property type="entry name" value="P-loop containing nucleotide triphosphate hydrolases"/>
    <property type="match status" value="2"/>
</dbReference>
<keyword evidence="3 10" id="KW-0378">Hydrolase</keyword>
<dbReference type="PANTHER" id="PTHR47959:SF24">
    <property type="entry name" value="ATP-DEPENDENT RNA HELICASE"/>
    <property type="match status" value="1"/>
</dbReference>
<dbReference type="InterPro" id="IPR000629">
    <property type="entry name" value="RNA-helicase_DEAD-box_CS"/>
</dbReference>
<evidence type="ECO:0000259" key="14">
    <source>
        <dbReference type="PROSITE" id="PS51195"/>
    </source>
</evidence>
<dbReference type="GO" id="GO:0003723">
    <property type="term" value="F:RNA binding"/>
    <property type="evidence" value="ECO:0007669"/>
    <property type="project" value="UniProtKB-KW"/>
</dbReference>
<dbReference type="InterPro" id="IPR001650">
    <property type="entry name" value="Helicase_C-like"/>
</dbReference>
<reference evidence="15 17" key="1">
    <citation type="submission" date="2015-02" db="EMBL/GenBank/DDBJ databases">
        <authorList>
            <person name="Chooi Y.-H."/>
        </authorList>
    </citation>
    <scope>NUCLEOTIDE SEQUENCE [LARGE SCALE GENOMIC DNA]</scope>
    <source>
        <strain evidence="15">E3</strain>
    </source>
</reference>
<dbReference type="SMART" id="SM00490">
    <property type="entry name" value="HELICc"/>
    <property type="match status" value="1"/>
</dbReference>
<dbReference type="Proteomes" id="UP000290189">
    <property type="component" value="Unassembled WGS sequence"/>
</dbReference>
<dbReference type="EMBL" id="CDSF01000024">
    <property type="protein sequence ID" value="CEO95599.1"/>
    <property type="molecule type" value="Genomic_DNA"/>
</dbReference>
<dbReference type="GO" id="GO:0005829">
    <property type="term" value="C:cytosol"/>
    <property type="evidence" value="ECO:0007669"/>
    <property type="project" value="TreeGrafter"/>
</dbReference>
<dbReference type="SUPFAM" id="SSF52540">
    <property type="entry name" value="P-loop containing nucleoside triphosphate hydrolases"/>
    <property type="match status" value="1"/>
</dbReference>
<evidence type="ECO:0000256" key="8">
    <source>
        <dbReference type="ARBA" id="ARBA00024350"/>
    </source>
</evidence>
<evidence type="ECO:0000256" key="7">
    <source>
        <dbReference type="ARBA" id="ARBA00023242"/>
    </source>
</evidence>
<dbReference type="GO" id="GO:0003724">
    <property type="term" value="F:RNA helicase activity"/>
    <property type="evidence" value="ECO:0007669"/>
    <property type="project" value="InterPro"/>
</dbReference>
<feature type="region of interest" description="Disordered" evidence="11">
    <location>
        <begin position="413"/>
        <end position="439"/>
    </location>
</feature>
<dbReference type="InterPro" id="IPR027417">
    <property type="entry name" value="P-loop_NTPase"/>
</dbReference>
<gene>
    <name evidence="15" type="ORF">PBRA_004325</name>
    <name evidence="16" type="ORF">PLBR_LOCUS7683</name>
</gene>
<dbReference type="PANTHER" id="PTHR47959">
    <property type="entry name" value="ATP-DEPENDENT RNA HELICASE RHLE-RELATED"/>
    <property type="match status" value="1"/>
</dbReference>
<name>A0A0G4IKB6_PLABS</name>
<dbReference type="InterPro" id="IPR044765">
    <property type="entry name" value="DDX47/Rrp3_DEADc"/>
</dbReference>
<feature type="domain" description="Helicase C-terminal" evidence="13">
    <location>
        <begin position="235"/>
        <end position="395"/>
    </location>
</feature>
<dbReference type="STRING" id="37360.A0A0G4IKB6"/>
<dbReference type="CDD" id="cd18787">
    <property type="entry name" value="SF2_C_DEAD"/>
    <property type="match status" value="1"/>
</dbReference>
<dbReference type="CDD" id="cd17954">
    <property type="entry name" value="DEADc_DDX47"/>
    <property type="match status" value="1"/>
</dbReference>
<dbReference type="PROSITE" id="PS51194">
    <property type="entry name" value="HELICASE_CTER"/>
    <property type="match status" value="1"/>
</dbReference>
<accession>A0A0G4IKB6</accession>
<proteinExistence type="inferred from homology"/>
<comment type="similarity">
    <text evidence="8">Belongs to the DEAD box helicase family. DDX47/RRP3 subfamily.</text>
</comment>
<dbReference type="OrthoDB" id="10261904at2759"/>
<feature type="domain" description="DEAD-box RNA helicase Q" evidence="14">
    <location>
        <begin position="22"/>
        <end position="50"/>
    </location>
</feature>